<reference evidence="3 4" key="1">
    <citation type="submission" date="2019-07" db="EMBL/GenBank/DDBJ databases">
        <title>Whole genome shotgun sequence of Staphylococcus piscifermentans NBRC 109625.</title>
        <authorList>
            <person name="Hosoyama A."/>
            <person name="Uohara A."/>
            <person name="Ohji S."/>
            <person name="Ichikawa N."/>
        </authorList>
    </citation>
    <scope>NUCLEOTIDE SEQUENCE [LARGE SCALE GENOMIC DNA]</scope>
    <source>
        <strain evidence="3 4">NBRC 109625</strain>
    </source>
</reference>
<protein>
    <submittedName>
        <fullName evidence="3">Cro/Cl family transcriptional regulator</fullName>
    </submittedName>
</protein>
<sequence>MNSLNIGQKLRNLRKIKNLTQEELAERTDLSKGYISQIESGQSSPSMETFLHLLEVLGTSPEVFFKEKPKEKILYPKAEQAIYDEYDEGYILNWPINRSNEFEMEPLIITLRPHTNYKTFKPSESDTFIYCLEGVLTLNLGEEVYTAREGDALYFKAESNHQLSNTTQRYAKAMIVATASYL</sequence>
<evidence type="ECO:0000259" key="2">
    <source>
        <dbReference type="PROSITE" id="PS50943"/>
    </source>
</evidence>
<keyword evidence="4" id="KW-1185">Reference proteome</keyword>
<dbReference type="SUPFAM" id="SSF51182">
    <property type="entry name" value="RmlC-like cupins"/>
    <property type="match status" value="1"/>
</dbReference>
<dbReference type="Proteomes" id="UP000321736">
    <property type="component" value="Unassembled WGS sequence"/>
</dbReference>
<keyword evidence="1" id="KW-0238">DNA-binding</keyword>
<dbReference type="SUPFAM" id="SSF47413">
    <property type="entry name" value="lambda repressor-like DNA-binding domains"/>
    <property type="match status" value="1"/>
</dbReference>
<dbReference type="InterPro" id="IPR014710">
    <property type="entry name" value="RmlC-like_jellyroll"/>
</dbReference>
<dbReference type="InterPro" id="IPR011051">
    <property type="entry name" value="RmlC_Cupin_sf"/>
</dbReference>
<dbReference type="GO" id="GO:0003700">
    <property type="term" value="F:DNA-binding transcription factor activity"/>
    <property type="evidence" value="ECO:0007669"/>
    <property type="project" value="TreeGrafter"/>
</dbReference>
<dbReference type="EMBL" id="BKAR01000029">
    <property type="protein sequence ID" value="GEP85439.1"/>
    <property type="molecule type" value="Genomic_DNA"/>
</dbReference>
<evidence type="ECO:0000313" key="4">
    <source>
        <dbReference type="Proteomes" id="UP000321736"/>
    </source>
</evidence>
<dbReference type="Pfam" id="PF01381">
    <property type="entry name" value="HTH_3"/>
    <property type="match status" value="1"/>
</dbReference>
<dbReference type="Gene3D" id="1.10.260.40">
    <property type="entry name" value="lambda repressor-like DNA-binding domains"/>
    <property type="match status" value="1"/>
</dbReference>
<dbReference type="InterPro" id="IPR050807">
    <property type="entry name" value="TransReg_Diox_bact_type"/>
</dbReference>
<dbReference type="InterPro" id="IPR001387">
    <property type="entry name" value="Cro/C1-type_HTH"/>
</dbReference>
<dbReference type="Pfam" id="PF07883">
    <property type="entry name" value="Cupin_2"/>
    <property type="match status" value="1"/>
</dbReference>
<dbReference type="PANTHER" id="PTHR46797:SF2">
    <property type="entry name" value="TRANSCRIPTIONAL REGULATOR"/>
    <property type="match status" value="1"/>
</dbReference>
<accession>A0A512QPR2</accession>
<dbReference type="InterPro" id="IPR013096">
    <property type="entry name" value="Cupin_2"/>
</dbReference>
<dbReference type="AlphaFoldDB" id="A0A512QPR2"/>
<dbReference type="PANTHER" id="PTHR46797">
    <property type="entry name" value="HTH-TYPE TRANSCRIPTIONAL REGULATOR"/>
    <property type="match status" value="1"/>
</dbReference>
<dbReference type="CDD" id="cd00093">
    <property type="entry name" value="HTH_XRE"/>
    <property type="match status" value="1"/>
</dbReference>
<evidence type="ECO:0000313" key="3">
    <source>
        <dbReference type="EMBL" id="GEP85439.1"/>
    </source>
</evidence>
<name>A0A512QPR2_9STAP</name>
<dbReference type="SMART" id="SM00530">
    <property type="entry name" value="HTH_XRE"/>
    <property type="match status" value="1"/>
</dbReference>
<gene>
    <name evidence="3" type="ORF">SPI02_20240</name>
</gene>
<comment type="caution">
    <text evidence="3">The sequence shown here is derived from an EMBL/GenBank/DDBJ whole genome shotgun (WGS) entry which is preliminary data.</text>
</comment>
<dbReference type="InterPro" id="IPR010982">
    <property type="entry name" value="Lambda_DNA-bd_dom_sf"/>
</dbReference>
<dbReference type="CDD" id="cd02209">
    <property type="entry name" value="cupin_XRE_C"/>
    <property type="match status" value="1"/>
</dbReference>
<dbReference type="GO" id="GO:0005829">
    <property type="term" value="C:cytosol"/>
    <property type="evidence" value="ECO:0007669"/>
    <property type="project" value="TreeGrafter"/>
</dbReference>
<evidence type="ECO:0000256" key="1">
    <source>
        <dbReference type="ARBA" id="ARBA00023125"/>
    </source>
</evidence>
<dbReference type="Gene3D" id="2.60.120.10">
    <property type="entry name" value="Jelly Rolls"/>
    <property type="match status" value="1"/>
</dbReference>
<dbReference type="PROSITE" id="PS50943">
    <property type="entry name" value="HTH_CROC1"/>
    <property type="match status" value="1"/>
</dbReference>
<dbReference type="GO" id="GO:0003677">
    <property type="term" value="F:DNA binding"/>
    <property type="evidence" value="ECO:0007669"/>
    <property type="project" value="UniProtKB-KW"/>
</dbReference>
<proteinExistence type="predicted"/>
<organism evidence="3 4">
    <name type="scientific">Staphylococcus piscifermentans</name>
    <dbReference type="NCBI Taxonomy" id="70258"/>
    <lineage>
        <taxon>Bacteria</taxon>
        <taxon>Bacillati</taxon>
        <taxon>Bacillota</taxon>
        <taxon>Bacilli</taxon>
        <taxon>Bacillales</taxon>
        <taxon>Staphylococcaceae</taxon>
        <taxon>Staphylococcus</taxon>
    </lineage>
</organism>
<feature type="domain" description="HTH cro/C1-type" evidence="2">
    <location>
        <begin position="10"/>
        <end position="64"/>
    </location>
</feature>